<evidence type="ECO:0000256" key="2">
    <source>
        <dbReference type="ARBA" id="ARBA00011322"/>
    </source>
</evidence>
<feature type="domain" description="Rad50/SbcC-type AAA" evidence="5">
    <location>
        <begin position="67"/>
        <end position="159"/>
    </location>
</feature>
<dbReference type="InterPro" id="IPR038729">
    <property type="entry name" value="Rad50/SbcC_AAA"/>
</dbReference>
<dbReference type="InterPro" id="IPR027417">
    <property type="entry name" value="P-loop_NTPase"/>
</dbReference>
<reference evidence="7" key="1">
    <citation type="submission" date="2016-07" db="EMBL/GenBank/DDBJ databases">
        <title>Sequence Frankia sp. strain CcI1.17.</title>
        <authorList>
            <person name="Ghodhbane-Gtari F."/>
            <person name="Swanson E."/>
            <person name="Gueddou A."/>
            <person name="Morris K."/>
            <person name="Hezbri K."/>
            <person name="Ktari A."/>
            <person name="Nouioui I."/>
            <person name="Abebe-Akele F."/>
            <person name="Simpson S."/>
            <person name="Thomas K."/>
            <person name="Gtari M."/>
            <person name="Tisa L.S."/>
            <person name="Hurst S."/>
        </authorList>
    </citation>
    <scope>NUCLEOTIDE SEQUENCE [LARGE SCALE GENOMIC DNA]</scope>
    <source>
        <strain evidence="7">Cc1.17</strain>
    </source>
</reference>
<dbReference type="Gene3D" id="3.40.50.300">
    <property type="entry name" value="P-loop containing nucleotide triphosphate hydrolases"/>
    <property type="match status" value="2"/>
</dbReference>
<protein>
    <recommendedName>
        <fullName evidence="3">Nuclease SbcCD subunit C</fullName>
    </recommendedName>
</protein>
<dbReference type="InterPro" id="IPR003959">
    <property type="entry name" value="ATPase_AAA_core"/>
</dbReference>
<dbReference type="Proteomes" id="UP000179627">
    <property type="component" value="Unassembled WGS sequence"/>
</dbReference>
<gene>
    <name evidence="6" type="ORF">CC117_06510</name>
</gene>
<organism evidence="6 7">
    <name type="scientific">Parafrankia colletiae</name>
    <dbReference type="NCBI Taxonomy" id="573497"/>
    <lineage>
        <taxon>Bacteria</taxon>
        <taxon>Bacillati</taxon>
        <taxon>Actinomycetota</taxon>
        <taxon>Actinomycetes</taxon>
        <taxon>Frankiales</taxon>
        <taxon>Frankiaceae</taxon>
        <taxon>Parafrankia</taxon>
    </lineage>
</organism>
<dbReference type="OrthoDB" id="4428168at2"/>
<dbReference type="PANTHER" id="PTHR32114">
    <property type="entry name" value="ABC TRANSPORTER ABCH.3"/>
    <property type="match status" value="1"/>
</dbReference>
<feature type="domain" description="ATPase AAA-type core" evidence="4">
    <location>
        <begin position="601"/>
        <end position="672"/>
    </location>
</feature>
<comment type="caution">
    <text evidence="6">The sequence shown here is derived from an EMBL/GenBank/DDBJ whole genome shotgun (WGS) entry which is preliminary data.</text>
</comment>
<evidence type="ECO:0000259" key="5">
    <source>
        <dbReference type="Pfam" id="PF13476"/>
    </source>
</evidence>
<dbReference type="Pfam" id="PF13476">
    <property type="entry name" value="AAA_23"/>
    <property type="match status" value="1"/>
</dbReference>
<proteinExistence type="inferred from homology"/>
<comment type="similarity">
    <text evidence="1">Belongs to the SMC family. SbcC subfamily.</text>
</comment>
<name>A0A1S1QE93_9ACTN</name>
<evidence type="ECO:0000256" key="3">
    <source>
        <dbReference type="ARBA" id="ARBA00013368"/>
    </source>
</evidence>
<dbReference type="GO" id="GO:0006302">
    <property type="term" value="P:double-strand break repair"/>
    <property type="evidence" value="ECO:0007669"/>
    <property type="project" value="InterPro"/>
</dbReference>
<evidence type="ECO:0000259" key="4">
    <source>
        <dbReference type="Pfam" id="PF13304"/>
    </source>
</evidence>
<dbReference type="SUPFAM" id="SSF52540">
    <property type="entry name" value="P-loop containing nucleoside triphosphate hydrolases"/>
    <property type="match status" value="1"/>
</dbReference>
<dbReference type="PANTHER" id="PTHR32114:SF2">
    <property type="entry name" value="ABC TRANSPORTER ABCH.3"/>
    <property type="match status" value="1"/>
</dbReference>
<dbReference type="RefSeq" id="WP_071089205.1">
    <property type="nucleotide sequence ID" value="NZ_MBLM01000152.1"/>
</dbReference>
<comment type="subunit">
    <text evidence="2">Heterodimer of SbcC and SbcD.</text>
</comment>
<accession>A0A1S1QE93</accession>
<dbReference type="AlphaFoldDB" id="A0A1S1QE93"/>
<dbReference type="Pfam" id="PF13304">
    <property type="entry name" value="AAA_21"/>
    <property type="match status" value="1"/>
</dbReference>
<sequence length="835" mass="88207">MPRDRLRDLIAAQLVHSDLPTRVSDLILTALDEPAAGRQGPGDARPGDAGRGSERLAAEAAVYLRAVSVEGFRGIGPWVTLRLRPGPGLTLVTGRNGSGKSSFAEAAEIALTGEGRRWSQRAAVWRGGWRNLHSGGTVRIEVTCTVEGIAGPVTVTRSWQDGDGLAEGHGAAATADGGRLSTSGWDAAFSTHRPFLSYAELSDLLGGRPSAMFDALHAILGLDAVADVARTLTAARGRLTDAARRLWEEHPPLLAALRASGDPRAAQVADALGDPAHLDLDRAWALAAQPPPAAGSAVPPGQAVTEGLQHARLAALAALRVPASGEVAVLAARLRELAAEESGLLGTTTGDAARLATLLAAAVDHHERHSDAIADAVAAAERPCPVCGTGRLDEAWLRTATAELALLRERAAPLAAVREGLARALTEVRLLVTPVPAALATAQAGSCSTPVRAAGAAWERWAALRLLTDPVAVADGLAAAYPPLREAVEELATAAAKALDLADAAWLPLAARVAAWVSAARRAEADAQPLADVRRALEWFRGAAQDLRDERIRPFAEQSAGIWSLLRQESNVDLGPVRLTGSANQRRVDLDVTVDGVDSTALGVMSQGELHALGLALFLPRATSEASPFRFLVIDDPVQSMDPAKVDGLARVLAQVAETRQVVVFTHDDRLADAVRRMRLPATVLDLVRREGSRVELRENLDPVERHLADARALVRTASLPRDMAAMLVPAMCRTAVETACNETVRRRRLAAGARHADVEAALTAAHSVTEKAALALFDDARRARLVLRQLDGHAPWAADTFRALRDGVHVGYGGNLAGLIRNTARLADHFRSLA</sequence>
<evidence type="ECO:0000313" key="7">
    <source>
        <dbReference type="Proteomes" id="UP000179627"/>
    </source>
</evidence>
<dbReference type="EMBL" id="MBLM01000152">
    <property type="protein sequence ID" value="OHV30584.1"/>
    <property type="molecule type" value="Genomic_DNA"/>
</dbReference>
<dbReference type="GO" id="GO:0016887">
    <property type="term" value="F:ATP hydrolysis activity"/>
    <property type="evidence" value="ECO:0007669"/>
    <property type="project" value="InterPro"/>
</dbReference>
<evidence type="ECO:0000313" key="6">
    <source>
        <dbReference type="EMBL" id="OHV30584.1"/>
    </source>
</evidence>
<evidence type="ECO:0000256" key="1">
    <source>
        <dbReference type="ARBA" id="ARBA00006930"/>
    </source>
</evidence>
<keyword evidence="7" id="KW-1185">Reference proteome</keyword>